<dbReference type="Proteomes" id="UP000809349">
    <property type="component" value="Unassembled WGS sequence"/>
</dbReference>
<dbReference type="RefSeq" id="WP_223468941.1">
    <property type="nucleotide sequence ID" value="NZ_JAFBIL020000005.1"/>
</dbReference>
<name>A0ABS7SR79_9BURK</name>
<keyword evidence="2" id="KW-1185">Reference proteome</keyword>
<evidence type="ECO:0000313" key="2">
    <source>
        <dbReference type="Proteomes" id="UP000809349"/>
    </source>
</evidence>
<reference evidence="1 2" key="2">
    <citation type="submission" date="2021-08" db="EMBL/GenBank/DDBJ databases">
        <title>Massilia sp. R798.</title>
        <authorList>
            <person name="Baek J.H."/>
            <person name="Jung H.S."/>
            <person name="Kim K.R."/>
            <person name="Jeon C.O."/>
        </authorList>
    </citation>
    <scope>NUCLEOTIDE SEQUENCE [LARGE SCALE GENOMIC DNA]</scope>
    <source>
        <strain evidence="1 2">R798</strain>
    </source>
</reference>
<reference evidence="1 2" key="1">
    <citation type="submission" date="2021-01" db="EMBL/GenBank/DDBJ databases">
        <authorList>
            <person name="Ruan W."/>
            <person name="Khan S.A."/>
            <person name="Jeon C.O."/>
        </authorList>
    </citation>
    <scope>NUCLEOTIDE SEQUENCE [LARGE SCALE GENOMIC DNA]</scope>
    <source>
        <strain evidence="1 2">R798</strain>
    </source>
</reference>
<protein>
    <recommendedName>
        <fullName evidence="3">Lipoprotein</fullName>
    </recommendedName>
</protein>
<evidence type="ECO:0000313" key="1">
    <source>
        <dbReference type="EMBL" id="MBZ2208459.1"/>
    </source>
</evidence>
<gene>
    <name evidence="1" type="ORF">I4X03_014435</name>
</gene>
<organism evidence="1 2">
    <name type="scientific">Massilia soli</name>
    <dbReference type="NCBI Taxonomy" id="2792854"/>
    <lineage>
        <taxon>Bacteria</taxon>
        <taxon>Pseudomonadati</taxon>
        <taxon>Pseudomonadota</taxon>
        <taxon>Betaproteobacteria</taxon>
        <taxon>Burkholderiales</taxon>
        <taxon>Oxalobacteraceae</taxon>
        <taxon>Telluria group</taxon>
        <taxon>Massilia</taxon>
    </lineage>
</organism>
<evidence type="ECO:0008006" key="3">
    <source>
        <dbReference type="Google" id="ProtNLM"/>
    </source>
</evidence>
<dbReference type="EMBL" id="JAFBIL020000005">
    <property type="protein sequence ID" value="MBZ2208459.1"/>
    <property type="molecule type" value="Genomic_DNA"/>
</dbReference>
<proteinExistence type="predicted"/>
<comment type="caution">
    <text evidence="1">The sequence shown here is derived from an EMBL/GenBank/DDBJ whole genome shotgun (WGS) entry which is preliminary data.</text>
</comment>
<accession>A0ABS7SR79</accession>
<sequence length="79" mass="8422">MKWLLVLLLAGCATKPVTQEVKIPVYTKCILAMPIKPAFEALTLGPGASNGEKVLAIARDTPLHFKYEGLLEAALAGCL</sequence>